<dbReference type="GO" id="GO:0016616">
    <property type="term" value="F:oxidoreductase activity, acting on the CH-OH group of donors, NAD or NADP as acceptor"/>
    <property type="evidence" value="ECO:0007669"/>
    <property type="project" value="UniProtKB-ARBA"/>
</dbReference>
<dbReference type="OrthoDB" id="9775296at2"/>
<dbReference type="PRINTS" id="PR00081">
    <property type="entry name" value="GDHRDH"/>
</dbReference>
<dbReference type="FunFam" id="3.40.50.720:FF:000047">
    <property type="entry name" value="NADP-dependent L-serine/L-allo-threonine dehydrogenase"/>
    <property type="match status" value="1"/>
</dbReference>
<dbReference type="eggNOG" id="COG4221">
    <property type="taxonomic scope" value="Bacteria"/>
</dbReference>
<dbReference type="Gene3D" id="3.40.50.720">
    <property type="entry name" value="NAD(P)-binding Rossmann-like Domain"/>
    <property type="match status" value="1"/>
</dbReference>
<accession>H5US15</accession>
<gene>
    <name evidence="3" type="ORF">MOPEL_074_00100</name>
</gene>
<evidence type="ECO:0000313" key="4">
    <source>
        <dbReference type="Proteomes" id="UP000004367"/>
    </source>
</evidence>
<dbReference type="Proteomes" id="UP000004367">
    <property type="component" value="Unassembled WGS sequence"/>
</dbReference>
<proteinExistence type="inferred from homology"/>
<dbReference type="EMBL" id="BAFE01000053">
    <property type="protein sequence ID" value="GAB48523.1"/>
    <property type="molecule type" value="Genomic_DNA"/>
</dbReference>
<protein>
    <submittedName>
        <fullName evidence="3">Putative oxidoreductase</fullName>
    </submittedName>
</protein>
<dbReference type="InterPro" id="IPR002347">
    <property type="entry name" value="SDR_fam"/>
</dbReference>
<dbReference type="SUPFAM" id="SSF51735">
    <property type="entry name" value="NAD(P)-binding Rossmann-fold domains"/>
    <property type="match status" value="1"/>
</dbReference>
<organism evidence="3 4">
    <name type="scientific">Mobilicoccus pelagius NBRC 104925</name>
    <dbReference type="NCBI Taxonomy" id="1089455"/>
    <lineage>
        <taxon>Bacteria</taxon>
        <taxon>Bacillati</taxon>
        <taxon>Actinomycetota</taxon>
        <taxon>Actinomycetes</taxon>
        <taxon>Micrococcales</taxon>
        <taxon>Dermatophilaceae</taxon>
        <taxon>Mobilicoccus</taxon>
    </lineage>
</organism>
<name>H5US15_9MICO</name>
<dbReference type="AlphaFoldDB" id="H5US15"/>
<evidence type="ECO:0000256" key="2">
    <source>
        <dbReference type="ARBA" id="ARBA00023002"/>
    </source>
</evidence>
<dbReference type="Pfam" id="PF00106">
    <property type="entry name" value="adh_short"/>
    <property type="match status" value="1"/>
</dbReference>
<evidence type="ECO:0000313" key="3">
    <source>
        <dbReference type="EMBL" id="GAB48523.1"/>
    </source>
</evidence>
<dbReference type="RefSeq" id="WP_009482421.1">
    <property type="nucleotide sequence ID" value="NZ_BAFE01000053.1"/>
</dbReference>
<dbReference type="PANTHER" id="PTHR42901">
    <property type="entry name" value="ALCOHOL DEHYDROGENASE"/>
    <property type="match status" value="1"/>
</dbReference>
<keyword evidence="2" id="KW-0560">Oxidoreductase</keyword>
<dbReference type="InterPro" id="IPR036291">
    <property type="entry name" value="NAD(P)-bd_dom_sf"/>
</dbReference>
<comment type="similarity">
    <text evidence="1">Belongs to the short-chain dehydrogenases/reductases (SDR) family.</text>
</comment>
<keyword evidence="4" id="KW-1185">Reference proteome</keyword>
<dbReference type="STRING" id="1089455.MOPEL_074_00100"/>
<dbReference type="PANTHER" id="PTHR42901:SF1">
    <property type="entry name" value="ALCOHOL DEHYDROGENASE"/>
    <property type="match status" value="1"/>
</dbReference>
<comment type="caution">
    <text evidence="3">The sequence shown here is derived from an EMBL/GenBank/DDBJ whole genome shotgun (WGS) entry which is preliminary data.</text>
</comment>
<reference evidence="3 4" key="1">
    <citation type="submission" date="2012-02" db="EMBL/GenBank/DDBJ databases">
        <title>Whole genome shotgun sequence of Mobilicoccus pelagius NBRC 104925.</title>
        <authorList>
            <person name="Yoshida Y."/>
            <person name="Hosoyama A."/>
            <person name="Tsuchikane K."/>
            <person name="Katsumata H."/>
            <person name="Yamazaki S."/>
            <person name="Fujita N."/>
        </authorList>
    </citation>
    <scope>NUCLEOTIDE SEQUENCE [LARGE SCALE GENOMIC DNA]</scope>
    <source>
        <strain evidence="3 4">NBRC 104925</strain>
    </source>
</reference>
<sequence length="250" mass="26014">MTKTAVVTGASSGIGKATAQALAADGYRVVLAARRGEKLAGIAEEFGGVAVTCDVTKAEDVTRLAEEAGDDVAVLVNNAGGAFGLEPVEEAALDKWRAMYEVNVLGTVAVTKALLPALRASGGGTIVTITSTAGDGAYEKGAGYCGVKAAERYASDALRLELNGEPIRICDIAPGLVESEGFSLVRFGGDEEKAKAVYEGVDHPLSEEDVAECVRWVVSLPAHVNIDRMTVKPVAQATPYKLHRGPLREA</sequence>
<evidence type="ECO:0000256" key="1">
    <source>
        <dbReference type="ARBA" id="ARBA00006484"/>
    </source>
</evidence>